<comment type="cofactor">
    <cofactor evidence="14">
        <name>heme b</name>
        <dbReference type="ChEBI" id="CHEBI:60344"/>
    </cofactor>
    <text evidence="14">Binds 1 heme b (iron(II)-protoporphyrin IX) group per subunit.</text>
</comment>
<keyword evidence="8 14" id="KW-0479">Metal-binding</keyword>
<keyword evidence="12 14" id="KW-0472">Membrane</keyword>
<dbReference type="EMBL" id="VDFV01000002">
    <property type="protein sequence ID" value="TNC74089.1"/>
    <property type="molecule type" value="Genomic_DNA"/>
</dbReference>
<comment type="function">
    <text evidence="14">Catalyzes the oxidation of protoporphyrinogen IX to protoporphyrin IX.</text>
</comment>
<dbReference type="PANTHER" id="PTHR40255:SF1">
    <property type="entry name" value="PROTOPORPHYRINOGEN IX OXIDASE"/>
    <property type="match status" value="1"/>
</dbReference>
<dbReference type="AlphaFoldDB" id="A0A5C4NNW6"/>
<evidence type="ECO:0000256" key="5">
    <source>
        <dbReference type="ARBA" id="ARBA00022475"/>
    </source>
</evidence>
<feature type="transmembrane region" description="Helical" evidence="15">
    <location>
        <begin position="104"/>
        <end position="124"/>
    </location>
</feature>
<evidence type="ECO:0000256" key="7">
    <source>
        <dbReference type="ARBA" id="ARBA00022692"/>
    </source>
</evidence>
<evidence type="ECO:0000256" key="4">
    <source>
        <dbReference type="ARBA" id="ARBA00017504"/>
    </source>
</evidence>
<comment type="similarity">
    <text evidence="3 14">Belongs to the HemJ family.</text>
</comment>
<evidence type="ECO:0000256" key="15">
    <source>
        <dbReference type="SAM" id="Phobius"/>
    </source>
</evidence>
<evidence type="ECO:0000313" key="17">
    <source>
        <dbReference type="Proteomes" id="UP000305709"/>
    </source>
</evidence>
<evidence type="ECO:0000256" key="1">
    <source>
        <dbReference type="ARBA" id="ARBA00004651"/>
    </source>
</evidence>
<keyword evidence="17" id="KW-1185">Reference proteome</keyword>
<comment type="subcellular location">
    <subcellularLocation>
        <location evidence="1">Cell membrane</location>
        <topology evidence="1">Multi-pass membrane protein</topology>
    </subcellularLocation>
</comment>
<dbReference type="PIRSF" id="PIRSF004638">
    <property type="entry name" value="UCP004638"/>
    <property type="match status" value="1"/>
</dbReference>
<sequence>MDYGLTVNLHLAAMVVWIAAMIAAPLTLRGAGDTATARKILRGVATPALILTWLLGIWLAVQIGAFTQGWLHVKLLFVLALTALHGIALGRLRRMTPGGSVPGLLRALPWVTLLLAAVAVWLAWQKPF</sequence>
<evidence type="ECO:0000256" key="14">
    <source>
        <dbReference type="PIRNR" id="PIRNR004638"/>
    </source>
</evidence>
<dbReference type="EC" id="1.3.99.-" evidence="14"/>
<organism evidence="16 17">
    <name type="scientific">Rubellimicrobium roseum</name>
    <dbReference type="NCBI Taxonomy" id="687525"/>
    <lineage>
        <taxon>Bacteria</taxon>
        <taxon>Pseudomonadati</taxon>
        <taxon>Pseudomonadota</taxon>
        <taxon>Alphaproteobacteria</taxon>
        <taxon>Rhodobacterales</taxon>
        <taxon>Roseobacteraceae</taxon>
        <taxon>Rubellimicrobium</taxon>
    </lineage>
</organism>
<keyword evidence="7 15" id="KW-0812">Transmembrane</keyword>
<keyword evidence="9 15" id="KW-1133">Transmembrane helix</keyword>
<evidence type="ECO:0000256" key="9">
    <source>
        <dbReference type="ARBA" id="ARBA00022989"/>
    </source>
</evidence>
<evidence type="ECO:0000256" key="10">
    <source>
        <dbReference type="ARBA" id="ARBA00023002"/>
    </source>
</evidence>
<keyword evidence="6 14" id="KW-0349">Heme</keyword>
<reference evidence="16 17" key="1">
    <citation type="submission" date="2019-06" db="EMBL/GenBank/DDBJ databases">
        <authorList>
            <person name="Jiang L."/>
        </authorList>
    </citation>
    <scope>NUCLEOTIDE SEQUENCE [LARGE SCALE GENOMIC DNA]</scope>
    <source>
        <strain evidence="16 17">YIM 48858</strain>
    </source>
</reference>
<proteinExistence type="inferred from homology"/>
<evidence type="ECO:0000256" key="8">
    <source>
        <dbReference type="ARBA" id="ARBA00022723"/>
    </source>
</evidence>
<feature type="transmembrane region" description="Helical" evidence="15">
    <location>
        <begin position="6"/>
        <end position="28"/>
    </location>
</feature>
<evidence type="ECO:0000313" key="16">
    <source>
        <dbReference type="EMBL" id="TNC74089.1"/>
    </source>
</evidence>
<comment type="pathway">
    <text evidence="2 14">Porphyrin-containing compound metabolism; protoporphyrin-IX biosynthesis; protoporphyrin-IX from protoporphyrinogen-IX: step 1/1.</text>
</comment>
<evidence type="ECO:0000256" key="13">
    <source>
        <dbReference type="ARBA" id="ARBA00048390"/>
    </source>
</evidence>
<name>A0A5C4NNW6_9RHOB</name>
<evidence type="ECO:0000256" key="2">
    <source>
        <dbReference type="ARBA" id="ARBA00005073"/>
    </source>
</evidence>
<dbReference type="OrthoDB" id="8367737at2"/>
<keyword evidence="11 14" id="KW-0408">Iron</keyword>
<evidence type="ECO:0000256" key="3">
    <source>
        <dbReference type="ARBA" id="ARBA00006501"/>
    </source>
</evidence>
<dbReference type="RefSeq" id="WP_139080052.1">
    <property type="nucleotide sequence ID" value="NZ_VDFV01000002.1"/>
</dbReference>
<dbReference type="InterPro" id="IPR005265">
    <property type="entry name" value="HemJ-like"/>
</dbReference>
<comment type="caution">
    <text evidence="16">The sequence shown here is derived from an EMBL/GenBank/DDBJ whole genome shotgun (WGS) entry which is preliminary data.</text>
</comment>
<evidence type="ECO:0000256" key="12">
    <source>
        <dbReference type="ARBA" id="ARBA00023136"/>
    </source>
</evidence>
<dbReference type="PANTHER" id="PTHR40255">
    <property type="entry name" value="UPF0093 MEMBRANE PROTEIN SLR1790"/>
    <property type="match status" value="1"/>
</dbReference>
<comment type="catalytic activity">
    <reaction evidence="13 14">
        <text>protoporphyrinogen IX + 3 A = protoporphyrin IX + 3 AH2</text>
        <dbReference type="Rhea" id="RHEA:62000"/>
        <dbReference type="ChEBI" id="CHEBI:13193"/>
        <dbReference type="ChEBI" id="CHEBI:17499"/>
        <dbReference type="ChEBI" id="CHEBI:57306"/>
        <dbReference type="ChEBI" id="CHEBI:57307"/>
    </reaction>
</comment>
<dbReference type="UniPathway" id="UPA00251">
    <property type="reaction ID" value="UER00324"/>
</dbReference>
<feature type="transmembrane region" description="Helical" evidence="15">
    <location>
        <begin position="73"/>
        <end position="92"/>
    </location>
</feature>
<feature type="transmembrane region" description="Helical" evidence="15">
    <location>
        <begin position="40"/>
        <end position="61"/>
    </location>
</feature>
<evidence type="ECO:0000256" key="6">
    <source>
        <dbReference type="ARBA" id="ARBA00022617"/>
    </source>
</evidence>
<keyword evidence="10" id="KW-0560">Oxidoreductase</keyword>
<dbReference type="Proteomes" id="UP000305709">
    <property type="component" value="Unassembled WGS sequence"/>
</dbReference>
<dbReference type="GO" id="GO:0005886">
    <property type="term" value="C:plasma membrane"/>
    <property type="evidence" value="ECO:0007669"/>
    <property type="project" value="UniProtKB-SubCell"/>
</dbReference>
<dbReference type="Pfam" id="PF03653">
    <property type="entry name" value="UPF0093"/>
    <property type="match status" value="1"/>
</dbReference>
<protein>
    <recommendedName>
        <fullName evidence="4 14">Protoporphyrinogen IX oxidase</fullName>
        <ecNumber evidence="14">1.3.99.-</ecNumber>
    </recommendedName>
</protein>
<dbReference type="GO" id="GO:0070818">
    <property type="term" value="F:protoporphyrinogen oxidase activity"/>
    <property type="evidence" value="ECO:0007669"/>
    <property type="project" value="UniProtKB-UniRule"/>
</dbReference>
<accession>A0A5C4NNW6</accession>
<evidence type="ECO:0000256" key="11">
    <source>
        <dbReference type="ARBA" id="ARBA00023004"/>
    </source>
</evidence>
<dbReference type="GO" id="GO:0006782">
    <property type="term" value="P:protoporphyrinogen IX biosynthetic process"/>
    <property type="evidence" value="ECO:0007669"/>
    <property type="project" value="UniProtKB-UniRule"/>
</dbReference>
<gene>
    <name evidence="16" type="ORF">FHG71_02495</name>
</gene>
<keyword evidence="5 14" id="KW-1003">Cell membrane</keyword>
<dbReference type="GO" id="GO:0046872">
    <property type="term" value="F:metal ion binding"/>
    <property type="evidence" value="ECO:0007669"/>
    <property type="project" value="UniProtKB-UniRule"/>
</dbReference>